<sequence>MRHFPKGFTPDVVADIVVAIGPVKVESGLTQCQGSWQSSVDQASVSIIGFTVQYENYSFHDETPGKSLATI</sequence>
<evidence type="ECO:0000313" key="2">
    <source>
        <dbReference type="Proteomes" id="UP000027195"/>
    </source>
</evidence>
<protein>
    <submittedName>
        <fullName evidence="1">Uncharacterized protein</fullName>
    </submittedName>
</protein>
<dbReference type="HOGENOM" id="CLU_2739676_0_0_1"/>
<evidence type="ECO:0000313" key="1">
    <source>
        <dbReference type="EMBL" id="KDQ06929.1"/>
    </source>
</evidence>
<gene>
    <name evidence="1" type="ORF">BOTBODRAFT_232339</name>
</gene>
<dbReference type="Proteomes" id="UP000027195">
    <property type="component" value="Unassembled WGS sequence"/>
</dbReference>
<dbReference type="AlphaFoldDB" id="A0A067LUZ3"/>
<name>A0A067LUZ3_BOTB1</name>
<accession>A0A067LUZ3</accession>
<dbReference type="EMBL" id="KL198119">
    <property type="protein sequence ID" value="KDQ06929.1"/>
    <property type="molecule type" value="Genomic_DNA"/>
</dbReference>
<reference evidence="2" key="1">
    <citation type="journal article" date="2014" name="Proc. Natl. Acad. Sci. U.S.A.">
        <title>Extensive sampling of basidiomycete genomes demonstrates inadequacy of the white-rot/brown-rot paradigm for wood decay fungi.</title>
        <authorList>
            <person name="Riley R."/>
            <person name="Salamov A.A."/>
            <person name="Brown D.W."/>
            <person name="Nagy L.G."/>
            <person name="Floudas D."/>
            <person name="Held B.W."/>
            <person name="Levasseur A."/>
            <person name="Lombard V."/>
            <person name="Morin E."/>
            <person name="Otillar R."/>
            <person name="Lindquist E.A."/>
            <person name="Sun H."/>
            <person name="LaButti K.M."/>
            <person name="Schmutz J."/>
            <person name="Jabbour D."/>
            <person name="Luo H."/>
            <person name="Baker S.E."/>
            <person name="Pisabarro A.G."/>
            <person name="Walton J.D."/>
            <person name="Blanchette R.A."/>
            <person name="Henrissat B."/>
            <person name="Martin F."/>
            <person name="Cullen D."/>
            <person name="Hibbett D.S."/>
            <person name="Grigoriev I.V."/>
        </authorList>
    </citation>
    <scope>NUCLEOTIDE SEQUENCE [LARGE SCALE GENOMIC DNA]</scope>
    <source>
        <strain evidence="2">FD-172 SS1</strain>
    </source>
</reference>
<dbReference type="InParanoid" id="A0A067LUZ3"/>
<proteinExistence type="predicted"/>
<organism evidence="1 2">
    <name type="scientific">Botryobasidium botryosum (strain FD-172 SS1)</name>
    <dbReference type="NCBI Taxonomy" id="930990"/>
    <lineage>
        <taxon>Eukaryota</taxon>
        <taxon>Fungi</taxon>
        <taxon>Dikarya</taxon>
        <taxon>Basidiomycota</taxon>
        <taxon>Agaricomycotina</taxon>
        <taxon>Agaricomycetes</taxon>
        <taxon>Cantharellales</taxon>
        <taxon>Botryobasidiaceae</taxon>
        <taxon>Botryobasidium</taxon>
    </lineage>
</organism>
<keyword evidence="2" id="KW-1185">Reference proteome</keyword>